<dbReference type="PANTHER" id="PTHR21089:SF1">
    <property type="entry name" value="BIFUNCTIONAL 3-DEHYDROQUINATE DEHYDRATASE_SHIKIMATE DEHYDROGENASE, CHLOROPLASTIC"/>
    <property type="match status" value="1"/>
</dbReference>
<dbReference type="SUPFAM" id="SSF51735">
    <property type="entry name" value="NAD(P)-binding Rossmann-fold domains"/>
    <property type="match status" value="1"/>
</dbReference>
<dbReference type="STRING" id="1802397.A3J43_01615"/>
<feature type="active site" description="Proton acceptor" evidence="8">
    <location>
        <position position="69"/>
    </location>
</feature>
<feature type="binding site" evidence="8">
    <location>
        <position position="90"/>
    </location>
    <ligand>
        <name>shikimate</name>
        <dbReference type="ChEBI" id="CHEBI:36208"/>
    </ligand>
</feature>
<organism evidence="12 13">
    <name type="scientific">Candidatus Uhrbacteria bacterium RIFCSPHIGHO2_12_FULL_54_23</name>
    <dbReference type="NCBI Taxonomy" id="1802397"/>
    <lineage>
        <taxon>Bacteria</taxon>
        <taxon>Candidatus Uhriibacteriota</taxon>
    </lineage>
</organism>
<evidence type="ECO:0000256" key="7">
    <source>
        <dbReference type="ARBA" id="ARBA00049442"/>
    </source>
</evidence>
<dbReference type="NCBIfam" id="NF001319">
    <property type="entry name" value="PRK00258.3-3"/>
    <property type="match status" value="1"/>
</dbReference>
<feature type="binding site" evidence="8">
    <location>
        <position position="217"/>
    </location>
    <ligand>
        <name>shikimate</name>
        <dbReference type="ChEBI" id="CHEBI:36208"/>
    </ligand>
</feature>
<dbReference type="Pfam" id="PF01488">
    <property type="entry name" value="Shikimate_DH"/>
    <property type="match status" value="1"/>
</dbReference>
<feature type="domain" description="SDH C-terminal" evidence="11">
    <location>
        <begin position="240"/>
        <end position="266"/>
    </location>
</feature>
<dbReference type="InterPro" id="IPR046346">
    <property type="entry name" value="Aminoacid_DH-like_N_sf"/>
</dbReference>
<evidence type="ECO:0000259" key="9">
    <source>
        <dbReference type="Pfam" id="PF01488"/>
    </source>
</evidence>
<dbReference type="Gene3D" id="3.40.50.10860">
    <property type="entry name" value="Leucine Dehydrogenase, chain A, domain 1"/>
    <property type="match status" value="1"/>
</dbReference>
<accession>A0A1F7ULV1</accession>
<evidence type="ECO:0000256" key="2">
    <source>
        <dbReference type="ARBA" id="ARBA00012962"/>
    </source>
</evidence>
<feature type="binding site" evidence="8">
    <location>
        <position position="81"/>
    </location>
    <ligand>
        <name>NADP(+)</name>
        <dbReference type="ChEBI" id="CHEBI:58349"/>
    </ligand>
</feature>
<dbReference type="Pfam" id="PF08501">
    <property type="entry name" value="Shikimate_dh_N"/>
    <property type="match status" value="1"/>
</dbReference>
<dbReference type="Pfam" id="PF18317">
    <property type="entry name" value="SDH_C"/>
    <property type="match status" value="1"/>
</dbReference>
<sequence length="279" mass="29706">MKVTAHTQIFGIIGDPVDHSLSPLLHNAAFEALGLDYVFLAFPVQDVEAAVRGVRALGLRGVNVTVPHKQTVIPFLDEVEEEARTIGAVNTIVNEGGKLKGYNTDAPGFMTALTKKAGEVRGKRVIVLGAGGAARAAVYGLVRAGAQVVVFNRTREHAELLIKELGGKAEGIDTLAQAIASADIVVNATSVGLHGVHESPIPKDLLRKDLIVFDLVYYKGGTQLIKDAMVIGCTAIIGNELLLEQAFLAFKLFTELNAPVEVMRKAHEDNIVNLGSMPA</sequence>
<evidence type="ECO:0000256" key="8">
    <source>
        <dbReference type="HAMAP-Rule" id="MF_00222"/>
    </source>
</evidence>
<dbReference type="Proteomes" id="UP000176604">
    <property type="component" value="Unassembled WGS sequence"/>
</dbReference>
<dbReference type="InterPro" id="IPR022893">
    <property type="entry name" value="Shikimate_DH_fam"/>
</dbReference>
<evidence type="ECO:0000259" key="11">
    <source>
        <dbReference type="Pfam" id="PF18317"/>
    </source>
</evidence>
<evidence type="ECO:0000256" key="3">
    <source>
        <dbReference type="ARBA" id="ARBA00022605"/>
    </source>
</evidence>
<dbReference type="InterPro" id="IPR006151">
    <property type="entry name" value="Shikm_DH/Glu-tRNA_Rdtase"/>
</dbReference>
<dbReference type="CDD" id="cd01065">
    <property type="entry name" value="NAD_bind_Shikimate_DH"/>
    <property type="match status" value="1"/>
</dbReference>
<dbReference type="HAMAP" id="MF_00222">
    <property type="entry name" value="Shikimate_DH_AroE"/>
    <property type="match status" value="1"/>
</dbReference>
<evidence type="ECO:0000256" key="5">
    <source>
        <dbReference type="ARBA" id="ARBA00023002"/>
    </source>
</evidence>
<dbReference type="GO" id="GO:0009073">
    <property type="term" value="P:aromatic amino acid family biosynthetic process"/>
    <property type="evidence" value="ECO:0007669"/>
    <property type="project" value="UniProtKB-KW"/>
</dbReference>
<feature type="binding site" evidence="8">
    <location>
        <position position="105"/>
    </location>
    <ligand>
        <name>shikimate</name>
        <dbReference type="ChEBI" id="CHEBI:36208"/>
    </ligand>
</feature>
<gene>
    <name evidence="8" type="primary">aroE</name>
    <name evidence="12" type="ORF">A3J43_01615</name>
</gene>
<comment type="pathway">
    <text evidence="1 8">Metabolic intermediate biosynthesis; chorismate biosynthesis; chorismate from D-erythrose 4-phosphate and phosphoenolpyruvate: step 4/7.</text>
</comment>
<feature type="domain" description="Shikimate dehydrogenase substrate binding N-terminal" evidence="10">
    <location>
        <begin position="12"/>
        <end position="92"/>
    </location>
</feature>
<dbReference type="EMBL" id="MGEF01000014">
    <property type="protein sequence ID" value="OGL79263.1"/>
    <property type="molecule type" value="Genomic_DNA"/>
</dbReference>
<keyword evidence="6 8" id="KW-0057">Aromatic amino acid biosynthesis</keyword>
<comment type="caution">
    <text evidence="8">Lacks conserved residue(s) required for the propagation of feature annotation.</text>
</comment>
<dbReference type="EC" id="1.1.1.25" evidence="2 8"/>
<dbReference type="NCBIfam" id="TIGR00507">
    <property type="entry name" value="aroE"/>
    <property type="match status" value="1"/>
</dbReference>
<evidence type="ECO:0000313" key="12">
    <source>
        <dbReference type="EMBL" id="OGL79263.1"/>
    </source>
</evidence>
<comment type="function">
    <text evidence="8">Involved in the biosynthesis of the chorismate, which leads to the biosynthesis of aromatic amino acids. Catalyzes the reversible NADPH linked reduction of 3-dehydroshikimate (DHSA) to yield shikimate (SA).</text>
</comment>
<comment type="similarity">
    <text evidence="8">Belongs to the shikimate dehydrogenase family.</text>
</comment>
<reference evidence="12 13" key="1">
    <citation type="journal article" date="2016" name="Nat. Commun.">
        <title>Thousands of microbial genomes shed light on interconnected biogeochemical processes in an aquifer system.</title>
        <authorList>
            <person name="Anantharaman K."/>
            <person name="Brown C.T."/>
            <person name="Hug L.A."/>
            <person name="Sharon I."/>
            <person name="Castelle C.J."/>
            <person name="Probst A.J."/>
            <person name="Thomas B.C."/>
            <person name="Singh A."/>
            <person name="Wilkins M.J."/>
            <person name="Karaoz U."/>
            <person name="Brodie E.L."/>
            <person name="Williams K.H."/>
            <person name="Hubbard S.S."/>
            <person name="Banfield J.F."/>
        </authorList>
    </citation>
    <scope>NUCLEOTIDE SEQUENCE [LARGE SCALE GENOMIC DNA]</scope>
</reference>
<evidence type="ECO:0000256" key="1">
    <source>
        <dbReference type="ARBA" id="ARBA00004871"/>
    </source>
</evidence>
<evidence type="ECO:0000259" key="10">
    <source>
        <dbReference type="Pfam" id="PF08501"/>
    </source>
</evidence>
<evidence type="ECO:0000256" key="4">
    <source>
        <dbReference type="ARBA" id="ARBA00022857"/>
    </source>
</evidence>
<feature type="binding site" evidence="8">
    <location>
        <position position="238"/>
    </location>
    <ligand>
        <name>NADP(+)</name>
        <dbReference type="ChEBI" id="CHEBI:58349"/>
    </ligand>
</feature>
<dbReference type="SUPFAM" id="SSF53223">
    <property type="entry name" value="Aminoacid dehydrogenase-like, N-terminal domain"/>
    <property type="match status" value="1"/>
</dbReference>
<dbReference type="GO" id="GO:0004764">
    <property type="term" value="F:shikimate 3-dehydrogenase (NADP+) activity"/>
    <property type="evidence" value="ECO:0007669"/>
    <property type="project" value="UniProtKB-UniRule"/>
</dbReference>
<evidence type="ECO:0000313" key="13">
    <source>
        <dbReference type="Proteomes" id="UP000176604"/>
    </source>
</evidence>
<dbReference type="GO" id="GO:0050661">
    <property type="term" value="F:NADP binding"/>
    <property type="evidence" value="ECO:0007669"/>
    <property type="project" value="InterPro"/>
</dbReference>
<feature type="domain" description="Quinate/shikimate 5-dehydrogenase/glutamyl-tRNA reductase" evidence="9">
    <location>
        <begin position="115"/>
        <end position="214"/>
    </location>
</feature>
<dbReference type="GO" id="GO:0009423">
    <property type="term" value="P:chorismate biosynthetic process"/>
    <property type="evidence" value="ECO:0007669"/>
    <property type="project" value="UniProtKB-UniRule"/>
</dbReference>
<dbReference type="InterPro" id="IPR041121">
    <property type="entry name" value="SDH_C"/>
</dbReference>
<feature type="binding site" evidence="8">
    <location>
        <position position="65"/>
    </location>
    <ligand>
        <name>shikimate</name>
        <dbReference type="ChEBI" id="CHEBI:36208"/>
    </ligand>
</feature>
<dbReference type="InterPro" id="IPR011342">
    <property type="entry name" value="Shikimate_DH"/>
</dbReference>
<keyword evidence="4 8" id="KW-0521">NADP</keyword>
<name>A0A1F7ULV1_9BACT</name>
<keyword evidence="5 8" id="KW-0560">Oxidoreductase</keyword>
<dbReference type="InterPro" id="IPR013708">
    <property type="entry name" value="Shikimate_DH-bd_N"/>
</dbReference>
<dbReference type="Gene3D" id="3.40.50.720">
    <property type="entry name" value="NAD(P)-binding Rossmann-like Domain"/>
    <property type="match status" value="1"/>
</dbReference>
<proteinExistence type="inferred from homology"/>
<feature type="binding site" evidence="8">
    <location>
        <position position="245"/>
    </location>
    <ligand>
        <name>shikimate</name>
        <dbReference type="ChEBI" id="CHEBI:36208"/>
    </ligand>
</feature>
<keyword evidence="3 8" id="KW-0028">Amino-acid biosynthesis</keyword>
<dbReference type="GO" id="GO:0019632">
    <property type="term" value="P:shikimate metabolic process"/>
    <property type="evidence" value="ECO:0007669"/>
    <property type="project" value="InterPro"/>
</dbReference>
<comment type="catalytic activity">
    <reaction evidence="7 8">
        <text>shikimate + NADP(+) = 3-dehydroshikimate + NADPH + H(+)</text>
        <dbReference type="Rhea" id="RHEA:17737"/>
        <dbReference type="ChEBI" id="CHEBI:15378"/>
        <dbReference type="ChEBI" id="CHEBI:16630"/>
        <dbReference type="ChEBI" id="CHEBI:36208"/>
        <dbReference type="ChEBI" id="CHEBI:57783"/>
        <dbReference type="ChEBI" id="CHEBI:58349"/>
        <dbReference type="EC" id="1.1.1.25"/>
    </reaction>
</comment>
<feature type="binding site" evidence="8">
    <location>
        <begin position="20"/>
        <end position="22"/>
    </location>
    <ligand>
        <name>shikimate</name>
        <dbReference type="ChEBI" id="CHEBI:36208"/>
    </ligand>
</feature>
<evidence type="ECO:0000256" key="6">
    <source>
        <dbReference type="ARBA" id="ARBA00023141"/>
    </source>
</evidence>
<comment type="caution">
    <text evidence="12">The sequence shown here is derived from an EMBL/GenBank/DDBJ whole genome shotgun (WGS) entry which is preliminary data.</text>
</comment>
<dbReference type="AlphaFoldDB" id="A0A1F7ULV1"/>
<dbReference type="UniPathway" id="UPA00053">
    <property type="reaction ID" value="UER00087"/>
</dbReference>
<dbReference type="InterPro" id="IPR036291">
    <property type="entry name" value="NAD(P)-bd_dom_sf"/>
</dbReference>
<protein>
    <recommendedName>
        <fullName evidence="2 8">Shikimate dehydrogenase (NADP(+))</fullName>
        <shortName evidence="8">SDH</shortName>
        <ecNumber evidence="2 8">1.1.1.25</ecNumber>
    </recommendedName>
</protein>
<comment type="subunit">
    <text evidence="8">Homodimer.</text>
</comment>
<dbReference type="PANTHER" id="PTHR21089">
    <property type="entry name" value="SHIKIMATE DEHYDROGENASE"/>
    <property type="match status" value="1"/>
</dbReference>
<feature type="binding site" evidence="8">
    <location>
        <position position="215"/>
    </location>
    <ligand>
        <name>NADP(+)</name>
        <dbReference type="ChEBI" id="CHEBI:58349"/>
    </ligand>
</feature>
<dbReference type="GO" id="GO:0008652">
    <property type="term" value="P:amino acid biosynthetic process"/>
    <property type="evidence" value="ECO:0007669"/>
    <property type="project" value="UniProtKB-KW"/>
</dbReference>
<feature type="binding site" evidence="8">
    <location>
        <begin position="129"/>
        <end position="133"/>
    </location>
    <ligand>
        <name>NADP(+)</name>
        <dbReference type="ChEBI" id="CHEBI:58349"/>
    </ligand>
</feature>